<dbReference type="Gene3D" id="2.60.40.2560">
    <property type="match status" value="1"/>
</dbReference>
<sequence length="662" mass="73726">MLEAGRNIGERYKIISHLGTGGMATVYLARDLILEREVAVKVLRQDFYTNPDAMRRFRREALSATQLTHPNIVGVYDVGEENGSSYIVMEYVKGQDLKSYIDEKGPISPRESVAIMKQILSAIEMAHRNRIIHRDIKPQNILIDQYGNVKITDFGIAIALSETSLTQTNTLLGSVHYLSPEQARGGMATIKSDIYALGVVLFELLAGHVPFDGESAVSIALKHFQSPMPQLTKIMPTIPQSLENVVLKATAKDPLNRYDSCEEMLDDISTALNPNRIHEPVYQPNTFSGETKVLKPVVEHSPIKKTATSFEDIPIVPLDDEPPMTVKHTNNQPEKKKRRKWPWVVLGLMVVASVFLFFYYSFVMNTPKDVEIPNVVNLTEEDATKLLEKFELSVKDIKRESSETVEAGKVLDSNPKPGTSVKTGSNVVLTVSTGTEKITVANYEGQDYEQARDELKKLGFIVERREDYDNNTPEGKIISQSIEAGKELIAKDQVMTLTISKGQSPIVIKDLSKYSRQAIEDYAKQNGLLVSFSEKESDSMPQGAVISQNPAAGTEVKQGDTLTIVLSKGLGERTVTKKITIPYVKPVETSQEPETNSSVAAKSNVVEIYVEDANFSFDSIYQTYKITESKTIDIKFTLSNKVPKGRYKIVRDGETIEEGYAQ</sequence>
<dbReference type="GO" id="GO:0005524">
    <property type="term" value="F:ATP binding"/>
    <property type="evidence" value="ECO:0007669"/>
    <property type="project" value="UniProtKB-UniRule"/>
</dbReference>
<dbReference type="PROSITE" id="PS00108">
    <property type="entry name" value="PROTEIN_KINASE_ST"/>
    <property type="match status" value="1"/>
</dbReference>
<keyword evidence="5 13" id="KW-0418">Kinase</keyword>
<dbReference type="FunFam" id="1.10.510.10:FF:000021">
    <property type="entry name" value="Serine/threonine protein kinase"/>
    <property type="match status" value="1"/>
</dbReference>
<evidence type="ECO:0000256" key="10">
    <source>
        <dbReference type="SAM" id="Phobius"/>
    </source>
</evidence>
<keyword evidence="10" id="KW-1133">Transmembrane helix</keyword>
<dbReference type="NCBIfam" id="NF033483">
    <property type="entry name" value="PknB_PASTA_kin"/>
    <property type="match status" value="1"/>
</dbReference>
<dbReference type="PROSITE" id="PS00107">
    <property type="entry name" value="PROTEIN_KINASE_ATP"/>
    <property type="match status" value="1"/>
</dbReference>
<dbReference type="InterPro" id="IPR000719">
    <property type="entry name" value="Prot_kinase_dom"/>
</dbReference>
<comment type="catalytic activity">
    <reaction evidence="8">
        <text>L-seryl-[protein] + ATP = O-phospho-L-seryl-[protein] + ADP + H(+)</text>
        <dbReference type="Rhea" id="RHEA:17989"/>
        <dbReference type="Rhea" id="RHEA-COMP:9863"/>
        <dbReference type="Rhea" id="RHEA-COMP:11604"/>
        <dbReference type="ChEBI" id="CHEBI:15378"/>
        <dbReference type="ChEBI" id="CHEBI:29999"/>
        <dbReference type="ChEBI" id="CHEBI:30616"/>
        <dbReference type="ChEBI" id="CHEBI:83421"/>
        <dbReference type="ChEBI" id="CHEBI:456216"/>
        <dbReference type="EC" id="2.7.11.1"/>
    </reaction>
</comment>
<evidence type="ECO:0000256" key="2">
    <source>
        <dbReference type="ARBA" id="ARBA00022527"/>
    </source>
</evidence>
<dbReference type="Gene3D" id="1.10.510.10">
    <property type="entry name" value="Transferase(Phosphotransferase) domain 1"/>
    <property type="match status" value="1"/>
</dbReference>
<evidence type="ECO:0000256" key="9">
    <source>
        <dbReference type="PROSITE-ProRule" id="PRU10141"/>
    </source>
</evidence>
<dbReference type="InterPro" id="IPR017441">
    <property type="entry name" value="Protein_kinase_ATP_BS"/>
</dbReference>
<feature type="domain" description="Protein kinase" evidence="11">
    <location>
        <begin position="12"/>
        <end position="272"/>
    </location>
</feature>
<keyword evidence="14" id="KW-1185">Reference proteome</keyword>
<evidence type="ECO:0000256" key="1">
    <source>
        <dbReference type="ARBA" id="ARBA00012513"/>
    </source>
</evidence>
<evidence type="ECO:0000256" key="8">
    <source>
        <dbReference type="ARBA" id="ARBA00048679"/>
    </source>
</evidence>
<reference evidence="13 14" key="1">
    <citation type="submission" date="2016-10" db="EMBL/GenBank/DDBJ databases">
        <authorList>
            <person name="de Groot N.N."/>
        </authorList>
    </citation>
    <scope>NUCLEOTIDE SEQUENCE [LARGE SCALE GENOMIC DNA]</scope>
    <source>
        <strain evidence="13 14">DSM 15827</strain>
    </source>
</reference>
<dbReference type="GO" id="GO:0004674">
    <property type="term" value="F:protein serine/threonine kinase activity"/>
    <property type="evidence" value="ECO:0007669"/>
    <property type="project" value="UniProtKB-KW"/>
</dbReference>
<dbReference type="Gene3D" id="3.30.200.20">
    <property type="entry name" value="Phosphorylase Kinase, domain 1"/>
    <property type="match status" value="1"/>
</dbReference>
<gene>
    <name evidence="13" type="ORF">SAMN05421767_11520</name>
</gene>
<evidence type="ECO:0000256" key="6">
    <source>
        <dbReference type="ARBA" id="ARBA00022840"/>
    </source>
</evidence>
<dbReference type="CDD" id="cd14014">
    <property type="entry name" value="STKc_PknB_like"/>
    <property type="match status" value="1"/>
</dbReference>
<evidence type="ECO:0000313" key="13">
    <source>
        <dbReference type="EMBL" id="SER01982.1"/>
    </source>
</evidence>
<feature type="domain" description="PASTA" evidence="12">
    <location>
        <begin position="366"/>
        <end position="433"/>
    </location>
</feature>
<dbReference type="Proteomes" id="UP000198556">
    <property type="component" value="Unassembled WGS sequence"/>
</dbReference>
<evidence type="ECO:0000313" key="14">
    <source>
        <dbReference type="Proteomes" id="UP000198556"/>
    </source>
</evidence>
<dbReference type="STRING" id="137733.SAMN05421767_11520"/>
<dbReference type="SMART" id="SM00740">
    <property type="entry name" value="PASTA"/>
    <property type="match status" value="3"/>
</dbReference>
<keyword evidence="2 13" id="KW-0723">Serine/threonine-protein kinase</keyword>
<dbReference type="InterPro" id="IPR008271">
    <property type="entry name" value="Ser/Thr_kinase_AS"/>
</dbReference>
<dbReference type="Pfam" id="PF03793">
    <property type="entry name" value="PASTA"/>
    <property type="match status" value="3"/>
</dbReference>
<keyword evidence="6 9" id="KW-0067">ATP-binding</keyword>
<evidence type="ECO:0000259" key="12">
    <source>
        <dbReference type="PROSITE" id="PS51178"/>
    </source>
</evidence>
<comment type="catalytic activity">
    <reaction evidence="7">
        <text>L-threonyl-[protein] + ATP = O-phospho-L-threonyl-[protein] + ADP + H(+)</text>
        <dbReference type="Rhea" id="RHEA:46608"/>
        <dbReference type="Rhea" id="RHEA-COMP:11060"/>
        <dbReference type="Rhea" id="RHEA-COMP:11605"/>
        <dbReference type="ChEBI" id="CHEBI:15378"/>
        <dbReference type="ChEBI" id="CHEBI:30013"/>
        <dbReference type="ChEBI" id="CHEBI:30616"/>
        <dbReference type="ChEBI" id="CHEBI:61977"/>
        <dbReference type="ChEBI" id="CHEBI:456216"/>
        <dbReference type="EC" id="2.7.11.1"/>
    </reaction>
</comment>
<dbReference type="SUPFAM" id="SSF54184">
    <property type="entry name" value="Penicillin-binding protein 2x (pbp-2x), c-terminal domain"/>
    <property type="match status" value="1"/>
</dbReference>
<evidence type="ECO:0000256" key="5">
    <source>
        <dbReference type="ARBA" id="ARBA00022777"/>
    </source>
</evidence>
<protein>
    <recommendedName>
        <fullName evidence="1">non-specific serine/threonine protein kinase</fullName>
        <ecNumber evidence="1">2.7.11.1</ecNumber>
    </recommendedName>
</protein>
<dbReference type="PANTHER" id="PTHR43289">
    <property type="entry name" value="MITOGEN-ACTIVATED PROTEIN KINASE KINASE KINASE 20-RELATED"/>
    <property type="match status" value="1"/>
</dbReference>
<dbReference type="InterPro" id="IPR005543">
    <property type="entry name" value="PASTA_dom"/>
</dbReference>
<feature type="domain" description="PASTA" evidence="12">
    <location>
        <begin position="502"/>
        <end position="568"/>
    </location>
</feature>
<dbReference type="CDD" id="cd06577">
    <property type="entry name" value="PASTA_pknB"/>
    <property type="match status" value="3"/>
</dbReference>
<dbReference type="AlphaFoldDB" id="A0A1H9KS78"/>
<organism evidence="13 14">
    <name type="scientific">Granulicatella balaenopterae</name>
    <dbReference type="NCBI Taxonomy" id="137733"/>
    <lineage>
        <taxon>Bacteria</taxon>
        <taxon>Bacillati</taxon>
        <taxon>Bacillota</taxon>
        <taxon>Bacilli</taxon>
        <taxon>Lactobacillales</taxon>
        <taxon>Carnobacteriaceae</taxon>
        <taxon>Granulicatella</taxon>
    </lineage>
</organism>
<dbReference type="EMBL" id="FOGF01000015">
    <property type="protein sequence ID" value="SER01982.1"/>
    <property type="molecule type" value="Genomic_DNA"/>
</dbReference>
<dbReference type="OrthoDB" id="9788659at2"/>
<keyword evidence="3" id="KW-0808">Transferase</keyword>
<proteinExistence type="predicted"/>
<keyword evidence="10" id="KW-0472">Membrane</keyword>
<feature type="domain" description="PASTA" evidence="12">
    <location>
        <begin position="434"/>
        <end position="501"/>
    </location>
</feature>
<dbReference type="SMART" id="SM00220">
    <property type="entry name" value="S_TKc"/>
    <property type="match status" value="1"/>
</dbReference>
<evidence type="ECO:0000256" key="3">
    <source>
        <dbReference type="ARBA" id="ARBA00022679"/>
    </source>
</evidence>
<dbReference type="InterPro" id="IPR011009">
    <property type="entry name" value="Kinase-like_dom_sf"/>
</dbReference>
<keyword evidence="10" id="KW-0812">Transmembrane</keyword>
<evidence type="ECO:0000256" key="7">
    <source>
        <dbReference type="ARBA" id="ARBA00047899"/>
    </source>
</evidence>
<dbReference type="PROSITE" id="PS50011">
    <property type="entry name" value="PROTEIN_KINASE_DOM"/>
    <property type="match status" value="1"/>
</dbReference>
<dbReference type="Pfam" id="PF00069">
    <property type="entry name" value="Pkinase"/>
    <property type="match status" value="1"/>
</dbReference>
<accession>A0A1H9KS78</accession>
<keyword evidence="4 9" id="KW-0547">Nucleotide-binding</keyword>
<dbReference type="RefSeq" id="WP_089746557.1">
    <property type="nucleotide sequence ID" value="NZ_FOGF01000015.1"/>
</dbReference>
<dbReference type="EC" id="2.7.11.1" evidence="1"/>
<name>A0A1H9KS78_9LACT</name>
<feature type="transmembrane region" description="Helical" evidence="10">
    <location>
        <begin position="341"/>
        <end position="362"/>
    </location>
</feature>
<dbReference type="SUPFAM" id="SSF56112">
    <property type="entry name" value="Protein kinase-like (PK-like)"/>
    <property type="match status" value="1"/>
</dbReference>
<evidence type="ECO:0000259" key="11">
    <source>
        <dbReference type="PROSITE" id="PS50011"/>
    </source>
</evidence>
<feature type="binding site" evidence="9">
    <location>
        <position position="41"/>
    </location>
    <ligand>
        <name>ATP</name>
        <dbReference type="ChEBI" id="CHEBI:30616"/>
    </ligand>
</feature>
<dbReference type="Gene3D" id="3.30.10.20">
    <property type="match status" value="3"/>
</dbReference>
<dbReference type="PANTHER" id="PTHR43289:SF34">
    <property type="entry name" value="SERINE_THREONINE-PROTEIN KINASE YBDM-RELATED"/>
    <property type="match status" value="1"/>
</dbReference>
<dbReference type="PROSITE" id="PS51178">
    <property type="entry name" value="PASTA"/>
    <property type="match status" value="3"/>
</dbReference>
<evidence type="ECO:0000256" key="4">
    <source>
        <dbReference type="ARBA" id="ARBA00022741"/>
    </source>
</evidence>
<dbReference type="FunFam" id="3.30.200.20:FF:000035">
    <property type="entry name" value="Serine/threonine protein kinase Stk1"/>
    <property type="match status" value="1"/>
</dbReference>